<comment type="caution">
    <text evidence="2">The sequence shown here is derived from an EMBL/GenBank/DDBJ whole genome shotgun (WGS) entry which is preliminary data.</text>
</comment>
<organism evidence="2 3">
    <name type="scientific">Pelomonas candidula</name>
    <dbReference type="NCBI Taxonomy" id="3299025"/>
    <lineage>
        <taxon>Bacteria</taxon>
        <taxon>Pseudomonadati</taxon>
        <taxon>Pseudomonadota</taxon>
        <taxon>Betaproteobacteria</taxon>
        <taxon>Burkholderiales</taxon>
        <taxon>Sphaerotilaceae</taxon>
        <taxon>Roseateles</taxon>
    </lineage>
</organism>
<keyword evidence="1" id="KW-0812">Transmembrane</keyword>
<evidence type="ECO:0000256" key="1">
    <source>
        <dbReference type="SAM" id="Phobius"/>
    </source>
</evidence>
<sequence length="79" mass="8410">MFTSLTQRFDFNDLPYSVQEALQAIVGVFVVAGLILKFITRTETYLGVVAVTVACALPVWAFFGVLGVVGRAAGCGYCG</sequence>
<evidence type="ECO:0000313" key="3">
    <source>
        <dbReference type="Proteomes" id="UP001606134"/>
    </source>
</evidence>
<keyword evidence="1" id="KW-1133">Transmembrane helix</keyword>
<keyword evidence="1" id="KW-0472">Membrane</keyword>
<feature type="transmembrane region" description="Helical" evidence="1">
    <location>
        <begin position="45"/>
        <end position="69"/>
    </location>
</feature>
<reference evidence="2 3" key="1">
    <citation type="submission" date="2024-08" db="EMBL/GenBank/DDBJ databases">
        <authorList>
            <person name="Lu H."/>
        </authorList>
    </citation>
    <scope>NUCLEOTIDE SEQUENCE [LARGE SCALE GENOMIC DNA]</scope>
    <source>
        <strain evidence="2 3">BYS78W</strain>
    </source>
</reference>
<dbReference type="EMBL" id="JBIGIC010000008">
    <property type="protein sequence ID" value="MFG6488275.1"/>
    <property type="molecule type" value="Genomic_DNA"/>
</dbReference>
<gene>
    <name evidence="2" type="ORF">ACG04R_16430</name>
</gene>
<proteinExistence type="predicted"/>
<accession>A0ABW7HEN1</accession>
<dbReference type="Proteomes" id="UP001606134">
    <property type="component" value="Unassembled WGS sequence"/>
</dbReference>
<name>A0ABW7HEN1_9BURK</name>
<dbReference type="RefSeq" id="WP_394412847.1">
    <property type="nucleotide sequence ID" value="NZ_JBIGIC010000008.1"/>
</dbReference>
<feature type="transmembrane region" description="Helical" evidence="1">
    <location>
        <begin position="21"/>
        <end position="39"/>
    </location>
</feature>
<keyword evidence="3" id="KW-1185">Reference proteome</keyword>
<evidence type="ECO:0000313" key="2">
    <source>
        <dbReference type="EMBL" id="MFG6488275.1"/>
    </source>
</evidence>
<protein>
    <submittedName>
        <fullName evidence="2">Uncharacterized protein</fullName>
    </submittedName>
</protein>